<dbReference type="PANTHER" id="PTHR37162:SF1">
    <property type="entry name" value="BED-TYPE DOMAIN-CONTAINING PROTEIN"/>
    <property type="match status" value="1"/>
</dbReference>
<dbReference type="InterPro" id="IPR012337">
    <property type="entry name" value="RNaseH-like_sf"/>
</dbReference>
<accession>A0A3B3S5T9</accession>
<dbReference type="AlphaFoldDB" id="A0A3B3S5T9"/>
<dbReference type="GeneTree" id="ENSGT00940000164322"/>
<keyword evidence="2" id="KW-1185">Reference proteome</keyword>
<dbReference type="Proteomes" id="UP000261540">
    <property type="component" value="Unplaced"/>
</dbReference>
<reference evidence="1" key="1">
    <citation type="submission" date="2025-08" db="UniProtKB">
        <authorList>
            <consortium name="Ensembl"/>
        </authorList>
    </citation>
    <scope>IDENTIFICATION</scope>
</reference>
<sequence>MFPDSEIAKHYVCSSTKATAIMNLALEPECSEDMYKLICTEKKPYSILIDESNDIMCEKECAILARYYSEAQDKVAVGFIDMPVCNDAKAENIFNCIASSMDKKGIEWSNCIGFSSDNCNVMIGKNNSVLSRVKAQAPHIYSVGCPSHLVNICAKTAAKELSMSPEELIIDIYYYFEKNSKRREELKEFQEFCNVAQQRVPKHCPTRWLSLGKSLDHLLNQWPAFRSYFESHSENQKSRDIEKRLTDPMMKIYTCFLHNATQSFDKFNLIFQNKAPILFKLNDSVEELLHDIGSRLIVPKVLREQNVQEIDVSNPEVHCADENLFVGFLTRRHLVSEEEIPSDKKKQFFKDARSFYVRSFQKVKEKFPLRDQILTNMSVVNPEGQDDVAPEQILTLAERFPNVVKADAKEQLHLEVLDYTSTNLEKVIPNYRNLSIDEFWGKLSKDKSVSTGQIRFKELCQVMKLLLVLPNSNCDVERAFSLVRHIKTEFRCQMSHQTLVNLMSCKINKFNDVECYDLEVSGKLLKSAKQAACTYNETLKMSQA</sequence>
<protein>
    <recommendedName>
        <fullName evidence="3">HAT C-terminal dimerisation domain-containing protein</fullName>
    </recommendedName>
</protein>
<dbReference type="PANTHER" id="PTHR37162">
    <property type="entry name" value="HAT FAMILY DIMERISATION DOMAINCONTAINING PROTEIN-RELATED"/>
    <property type="match status" value="1"/>
</dbReference>
<organism evidence="1 2">
    <name type="scientific">Paramormyrops kingsleyae</name>
    <dbReference type="NCBI Taxonomy" id="1676925"/>
    <lineage>
        <taxon>Eukaryota</taxon>
        <taxon>Metazoa</taxon>
        <taxon>Chordata</taxon>
        <taxon>Craniata</taxon>
        <taxon>Vertebrata</taxon>
        <taxon>Euteleostomi</taxon>
        <taxon>Actinopterygii</taxon>
        <taxon>Neopterygii</taxon>
        <taxon>Teleostei</taxon>
        <taxon>Osteoglossocephala</taxon>
        <taxon>Osteoglossomorpha</taxon>
        <taxon>Osteoglossiformes</taxon>
        <taxon>Mormyridae</taxon>
        <taxon>Paramormyrops</taxon>
    </lineage>
</organism>
<evidence type="ECO:0000313" key="1">
    <source>
        <dbReference type="Ensembl" id="ENSPKIP00000025386.1"/>
    </source>
</evidence>
<evidence type="ECO:0000313" key="2">
    <source>
        <dbReference type="Proteomes" id="UP000261540"/>
    </source>
</evidence>
<reference evidence="1" key="2">
    <citation type="submission" date="2025-09" db="UniProtKB">
        <authorList>
            <consortium name="Ensembl"/>
        </authorList>
    </citation>
    <scope>IDENTIFICATION</scope>
</reference>
<dbReference type="SUPFAM" id="SSF53098">
    <property type="entry name" value="Ribonuclease H-like"/>
    <property type="match status" value="1"/>
</dbReference>
<dbReference type="Ensembl" id="ENSPKIT00000006122.1">
    <property type="protein sequence ID" value="ENSPKIP00000025386.1"/>
    <property type="gene ID" value="ENSPKIG00000008288.1"/>
</dbReference>
<evidence type="ECO:0008006" key="3">
    <source>
        <dbReference type="Google" id="ProtNLM"/>
    </source>
</evidence>
<proteinExistence type="predicted"/>
<name>A0A3B3S5T9_9TELE</name>